<protein>
    <recommendedName>
        <fullName evidence="3">Zinc-binding alcohol dehydrogenase family protein</fullName>
    </recommendedName>
</protein>
<gene>
    <name evidence="1" type="ORF">GCM10008018_22500</name>
</gene>
<accession>A0ABQ1EKW8</accession>
<proteinExistence type="predicted"/>
<evidence type="ECO:0000313" key="1">
    <source>
        <dbReference type="EMBL" id="GFZ76571.1"/>
    </source>
</evidence>
<dbReference type="Gene3D" id="3.40.50.720">
    <property type="entry name" value="NAD(P)-binding Rossmann-like Domain"/>
    <property type="match status" value="1"/>
</dbReference>
<dbReference type="Pfam" id="PF13602">
    <property type="entry name" value="ADH_zinc_N_2"/>
    <property type="match status" value="1"/>
</dbReference>
<evidence type="ECO:0008006" key="3">
    <source>
        <dbReference type="Google" id="ProtNLM"/>
    </source>
</evidence>
<sequence>MGETEQPLNLTLLKNKSVTFVWELMFTRSMFQTADMIEQHHLLDEVAQLIAAGTLRSTLAERFSPINAANLRKAHAILEAGSTVGKVVLEYF</sequence>
<dbReference type="EMBL" id="BMHE01000009">
    <property type="protein sequence ID" value="GFZ76571.1"/>
    <property type="molecule type" value="Genomic_DNA"/>
</dbReference>
<organism evidence="1 2">
    <name type="scientific">Paenibacillus marchantiophytorum</name>
    <dbReference type="NCBI Taxonomy" id="1619310"/>
    <lineage>
        <taxon>Bacteria</taxon>
        <taxon>Bacillati</taxon>
        <taxon>Bacillota</taxon>
        <taxon>Bacilli</taxon>
        <taxon>Bacillales</taxon>
        <taxon>Paenibacillaceae</taxon>
        <taxon>Paenibacillus</taxon>
    </lineage>
</organism>
<keyword evidence="2" id="KW-1185">Reference proteome</keyword>
<evidence type="ECO:0000313" key="2">
    <source>
        <dbReference type="Proteomes" id="UP000615455"/>
    </source>
</evidence>
<comment type="caution">
    <text evidence="1">The sequence shown here is derived from an EMBL/GenBank/DDBJ whole genome shotgun (WGS) entry which is preliminary data.</text>
</comment>
<reference evidence="2" key="1">
    <citation type="journal article" date="2019" name="Int. J. Syst. Evol. Microbiol.">
        <title>The Global Catalogue of Microorganisms (GCM) 10K type strain sequencing project: providing services to taxonomists for standard genome sequencing and annotation.</title>
        <authorList>
            <consortium name="The Broad Institute Genomics Platform"/>
            <consortium name="The Broad Institute Genome Sequencing Center for Infectious Disease"/>
            <person name="Wu L."/>
            <person name="Ma J."/>
        </authorList>
    </citation>
    <scope>NUCLEOTIDE SEQUENCE [LARGE SCALE GENOMIC DNA]</scope>
    <source>
        <strain evidence="2">CGMCC 1.15043</strain>
    </source>
</reference>
<dbReference type="Gene3D" id="3.90.180.10">
    <property type="entry name" value="Medium-chain alcohol dehydrogenases, catalytic domain"/>
    <property type="match status" value="1"/>
</dbReference>
<dbReference type="Proteomes" id="UP000615455">
    <property type="component" value="Unassembled WGS sequence"/>
</dbReference>
<name>A0ABQ1EKW8_9BACL</name>